<evidence type="ECO:0000313" key="2">
    <source>
        <dbReference type="EMBL" id="GGT93166.1"/>
    </source>
</evidence>
<dbReference type="Pfam" id="PF17196">
    <property type="entry name" value="DUF5133"/>
    <property type="match status" value="1"/>
</dbReference>
<dbReference type="AlphaFoldDB" id="A0A918HQH4"/>
<dbReference type="Proteomes" id="UP000646776">
    <property type="component" value="Unassembled WGS sequence"/>
</dbReference>
<dbReference type="RefSeq" id="WP_189717859.1">
    <property type="nucleotide sequence ID" value="NZ_BMSA01000042.1"/>
</dbReference>
<evidence type="ECO:0000256" key="1">
    <source>
        <dbReference type="SAM" id="MobiDB-lite"/>
    </source>
</evidence>
<name>A0A918HQH4_9ACTN</name>
<reference evidence="2" key="1">
    <citation type="journal article" date="2014" name="Int. J. Syst. Evol. Microbiol.">
        <title>Complete genome sequence of Corynebacterium casei LMG S-19264T (=DSM 44701T), isolated from a smear-ripened cheese.</title>
        <authorList>
            <consortium name="US DOE Joint Genome Institute (JGI-PGF)"/>
            <person name="Walter F."/>
            <person name="Albersmeier A."/>
            <person name="Kalinowski J."/>
            <person name="Ruckert C."/>
        </authorList>
    </citation>
    <scope>NUCLEOTIDE SEQUENCE</scope>
    <source>
        <strain evidence="2">JCM 4125</strain>
    </source>
</reference>
<protein>
    <recommendedName>
        <fullName evidence="4">DUF5133 domain-containing protein</fullName>
    </recommendedName>
</protein>
<organism evidence="2 3">
    <name type="scientific">Streptomyces phaeofaciens</name>
    <dbReference type="NCBI Taxonomy" id="68254"/>
    <lineage>
        <taxon>Bacteria</taxon>
        <taxon>Bacillati</taxon>
        <taxon>Actinomycetota</taxon>
        <taxon>Actinomycetes</taxon>
        <taxon>Kitasatosporales</taxon>
        <taxon>Streptomycetaceae</taxon>
        <taxon>Streptomyces</taxon>
    </lineage>
</organism>
<proteinExistence type="predicted"/>
<evidence type="ECO:0000313" key="3">
    <source>
        <dbReference type="Proteomes" id="UP000646776"/>
    </source>
</evidence>
<feature type="region of interest" description="Disordered" evidence="1">
    <location>
        <begin position="63"/>
        <end position="89"/>
    </location>
</feature>
<sequence length="89" mass="9647">MLMPQPAFLRRLLDEYELLRVEDPSAAAPGQRLRDLEYTLCVDGTRKIEDALDMARAYLTASASQTQPAGEASRAVTATAAGRWPVGPG</sequence>
<reference evidence="2" key="2">
    <citation type="submission" date="2020-09" db="EMBL/GenBank/DDBJ databases">
        <authorList>
            <person name="Sun Q."/>
            <person name="Ohkuma M."/>
        </authorList>
    </citation>
    <scope>NUCLEOTIDE SEQUENCE</scope>
    <source>
        <strain evidence="2">JCM 4125</strain>
    </source>
</reference>
<keyword evidence="3" id="KW-1185">Reference proteome</keyword>
<comment type="caution">
    <text evidence="2">The sequence shown here is derived from an EMBL/GenBank/DDBJ whole genome shotgun (WGS) entry which is preliminary data.</text>
</comment>
<dbReference type="InterPro" id="IPR033457">
    <property type="entry name" value="DUF5133"/>
</dbReference>
<evidence type="ECO:0008006" key="4">
    <source>
        <dbReference type="Google" id="ProtNLM"/>
    </source>
</evidence>
<accession>A0A918HQH4</accession>
<dbReference type="EMBL" id="BMSA01000042">
    <property type="protein sequence ID" value="GGT93166.1"/>
    <property type="molecule type" value="Genomic_DNA"/>
</dbReference>
<gene>
    <name evidence="2" type="ORF">GCM10010226_83810</name>
</gene>